<dbReference type="Pfam" id="PF00400">
    <property type="entry name" value="WD40"/>
    <property type="match status" value="1"/>
</dbReference>
<dbReference type="Proteomes" id="UP001219355">
    <property type="component" value="Chromosome 1"/>
</dbReference>
<keyword evidence="2" id="KW-1185">Reference proteome</keyword>
<dbReference type="SUPFAM" id="SSF50978">
    <property type="entry name" value="WD40 repeat-like"/>
    <property type="match status" value="1"/>
</dbReference>
<organism evidence="1 2">
    <name type="scientific">Emydomyces testavorans</name>
    <dbReference type="NCBI Taxonomy" id="2070801"/>
    <lineage>
        <taxon>Eukaryota</taxon>
        <taxon>Fungi</taxon>
        <taxon>Dikarya</taxon>
        <taxon>Ascomycota</taxon>
        <taxon>Pezizomycotina</taxon>
        <taxon>Eurotiomycetes</taxon>
        <taxon>Eurotiomycetidae</taxon>
        <taxon>Onygenales</taxon>
        <taxon>Nannizziopsiaceae</taxon>
        <taxon>Emydomyces</taxon>
    </lineage>
</organism>
<dbReference type="PANTHER" id="PTHR13211">
    <property type="entry name" value="TELOMERASE CAJAL BODY PROTEIN 1"/>
    <property type="match status" value="1"/>
</dbReference>
<evidence type="ECO:0000313" key="1">
    <source>
        <dbReference type="EMBL" id="WEW56847.1"/>
    </source>
</evidence>
<dbReference type="InterPro" id="IPR015943">
    <property type="entry name" value="WD40/YVTN_repeat-like_dom_sf"/>
</dbReference>
<accession>A0AAF0IHH0</accession>
<gene>
    <name evidence="1" type="ORF">PRK78_002302</name>
</gene>
<name>A0AAF0IHH0_9EURO</name>
<dbReference type="AlphaFoldDB" id="A0AAF0IHH0"/>
<dbReference type="InterPro" id="IPR036322">
    <property type="entry name" value="WD40_repeat_dom_sf"/>
</dbReference>
<evidence type="ECO:0000313" key="2">
    <source>
        <dbReference type="Proteomes" id="UP001219355"/>
    </source>
</evidence>
<dbReference type="PANTHER" id="PTHR13211:SF0">
    <property type="entry name" value="TELOMERASE CAJAL BODY PROTEIN 1"/>
    <property type="match status" value="1"/>
</dbReference>
<dbReference type="InterPro" id="IPR001680">
    <property type="entry name" value="WD40_rpt"/>
</dbReference>
<dbReference type="InterPro" id="IPR051150">
    <property type="entry name" value="SWT21/TCAB1_mRNA_Telomere"/>
</dbReference>
<dbReference type="Gene3D" id="2.130.10.10">
    <property type="entry name" value="YVTN repeat-like/Quinoprotein amine dehydrogenase"/>
    <property type="match status" value="1"/>
</dbReference>
<sequence length="428" mass="46800">MEDPESWNLKCVAQTNDKTENVLTSAYQMILFNKSQPENIQCGEAQKDISNYFKSADWTADGTAVITNSADNHLRTFVLPPSLLEEPVPHALTPYHTIPSEEPVYSTAIYPFFSLENTSTTILLSSIRDHPIRLTSALYPGLIASYSLISPTTEAFITPHSILYPASLSGTRFLTGSDSLICLFDISRPGKDGPISRLPTIPSKRKKMVGGGIGMKGIVSSLSEDPTGDGIVAAGTFTRHVGLYAAHGSGDTIATFSVAGTEAERRIGGKGITQVLWSPCGRYLFVVERKSDGILIYDIRVTGKLVGWLKDRKAMTNQRLKVDFVNGNDRGSSEIWAGSTDGCVRMWKCPANLEGEIQPTWVEKIHGDPITSAVFHPTGSILATCSGQKHYPAYCDEEIFGKEIDSKFPGSGSLEPYQIDNNLRIWKL</sequence>
<dbReference type="EMBL" id="CP120627">
    <property type="protein sequence ID" value="WEW56847.1"/>
    <property type="molecule type" value="Genomic_DNA"/>
</dbReference>
<protein>
    <submittedName>
        <fullName evidence="1">Uncharacterized protein</fullName>
    </submittedName>
</protein>
<proteinExistence type="predicted"/>
<reference evidence="1" key="1">
    <citation type="submission" date="2023-03" db="EMBL/GenBank/DDBJ databases">
        <title>Emydomyces testavorans Genome Sequence.</title>
        <authorList>
            <person name="Hoyer L."/>
        </authorList>
    </citation>
    <scope>NUCLEOTIDE SEQUENCE</scope>
    <source>
        <strain evidence="1">16-2883</strain>
    </source>
</reference>